<dbReference type="InterPro" id="IPR045028">
    <property type="entry name" value="DinG/Rad3-like"/>
</dbReference>
<keyword evidence="6" id="KW-0378">Hydrolase</keyword>
<dbReference type="GO" id="GO:0003678">
    <property type="term" value="F:DNA helicase activity"/>
    <property type="evidence" value="ECO:0007669"/>
    <property type="project" value="InterPro"/>
</dbReference>
<dbReference type="InterPro" id="IPR006555">
    <property type="entry name" value="ATP-dep_Helicase_C"/>
</dbReference>
<dbReference type="GO" id="GO:0003677">
    <property type="term" value="F:DNA binding"/>
    <property type="evidence" value="ECO:0007669"/>
    <property type="project" value="InterPro"/>
</dbReference>
<dbReference type="InterPro" id="IPR027417">
    <property type="entry name" value="P-loop_NTPase"/>
</dbReference>
<evidence type="ECO:0000313" key="15">
    <source>
        <dbReference type="Proteomes" id="UP000187209"/>
    </source>
</evidence>
<dbReference type="GO" id="GO:0034085">
    <property type="term" value="P:establishment of sister chromatid cohesion"/>
    <property type="evidence" value="ECO:0007669"/>
    <property type="project" value="TreeGrafter"/>
</dbReference>
<dbReference type="InterPro" id="IPR010614">
    <property type="entry name" value="RAD3-like_helicase_DEAD"/>
</dbReference>
<evidence type="ECO:0000256" key="6">
    <source>
        <dbReference type="ARBA" id="ARBA00022801"/>
    </source>
</evidence>
<dbReference type="SMART" id="SM00491">
    <property type="entry name" value="HELICc2"/>
    <property type="match status" value="1"/>
</dbReference>
<keyword evidence="9" id="KW-0408">Iron</keyword>
<evidence type="ECO:0000256" key="9">
    <source>
        <dbReference type="ARBA" id="ARBA00023004"/>
    </source>
</evidence>
<evidence type="ECO:0000259" key="13">
    <source>
        <dbReference type="PROSITE" id="PS51193"/>
    </source>
</evidence>
<keyword evidence="4" id="KW-0479">Metal-binding</keyword>
<dbReference type="InterPro" id="IPR006554">
    <property type="entry name" value="Helicase-like_DEXD_c2"/>
</dbReference>
<reference evidence="14 15" key="1">
    <citation type="submission" date="2016-11" db="EMBL/GenBank/DDBJ databases">
        <title>The macronuclear genome of Stentor coeruleus: a giant cell with tiny introns.</title>
        <authorList>
            <person name="Slabodnick M."/>
            <person name="Ruby J.G."/>
            <person name="Reiff S.B."/>
            <person name="Swart E.C."/>
            <person name="Gosai S."/>
            <person name="Prabakaran S."/>
            <person name="Witkowska E."/>
            <person name="Larue G.E."/>
            <person name="Fisher S."/>
            <person name="Freeman R.M."/>
            <person name="Gunawardena J."/>
            <person name="Chu W."/>
            <person name="Stover N.A."/>
            <person name="Gregory B.D."/>
            <person name="Nowacki M."/>
            <person name="Derisi J."/>
            <person name="Roy S.W."/>
            <person name="Marshall W.F."/>
            <person name="Sood P."/>
        </authorList>
    </citation>
    <scope>NUCLEOTIDE SEQUENCE [LARGE SCALE GENOMIC DNA]</scope>
    <source>
        <strain evidence="14">WM001</strain>
    </source>
</reference>
<feature type="domain" description="Helicase ATP-binding" evidence="13">
    <location>
        <begin position="1"/>
        <end position="311"/>
    </location>
</feature>
<gene>
    <name evidence="14" type="ORF">SteCoe_28156</name>
</gene>
<evidence type="ECO:0000256" key="12">
    <source>
        <dbReference type="ARBA" id="ARBA00023242"/>
    </source>
</evidence>
<dbReference type="GO" id="GO:0005634">
    <property type="term" value="C:nucleus"/>
    <property type="evidence" value="ECO:0007669"/>
    <property type="project" value="UniProtKB-SubCell"/>
</dbReference>
<evidence type="ECO:0000256" key="1">
    <source>
        <dbReference type="ARBA" id="ARBA00001966"/>
    </source>
</evidence>
<dbReference type="SUPFAM" id="SSF52540">
    <property type="entry name" value="P-loop containing nucleoside triphosphate hydrolases"/>
    <property type="match status" value="1"/>
</dbReference>
<comment type="cofactor">
    <cofactor evidence="1">
        <name>[4Fe-4S] cluster</name>
        <dbReference type="ChEBI" id="CHEBI:49883"/>
    </cofactor>
</comment>
<accession>A0A1R2B8V1</accession>
<dbReference type="AlphaFoldDB" id="A0A1R2B8V1"/>
<dbReference type="EMBL" id="MPUH01000838">
    <property type="protein sequence ID" value="OMJ73211.1"/>
    <property type="molecule type" value="Genomic_DNA"/>
</dbReference>
<keyword evidence="10" id="KW-0411">Iron-sulfur</keyword>
<dbReference type="NCBIfam" id="TIGR00604">
    <property type="entry name" value="rad3"/>
    <property type="match status" value="1"/>
</dbReference>
<evidence type="ECO:0000256" key="5">
    <source>
        <dbReference type="ARBA" id="ARBA00022741"/>
    </source>
</evidence>
<comment type="similarity">
    <text evidence="3">Belongs to the DEAD box helicase family. DEAH subfamily. DDX11/CHL1 sub-subfamily.</text>
</comment>
<proteinExistence type="inferred from homology"/>
<dbReference type="PANTHER" id="PTHR11472">
    <property type="entry name" value="DNA REPAIR DEAD HELICASE RAD3/XP-D SUBFAMILY MEMBER"/>
    <property type="match status" value="1"/>
</dbReference>
<keyword evidence="5" id="KW-0547">Nucleotide-binding</keyword>
<evidence type="ECO:0000256" key="7">
    <source>
        <dbReference type="ARBA" id="ARBA00022806"/>
    </source>
</evidence>
<sequence length="705" mass="81215">MNDLYDCLHTCQGGIFESPTGTGKSLSIICASLTFLTDICSQSLNDLHTLSTPRDRIFRHDYTGMSIPAMKHETSKALLDLAANPKILYLSRTHSQLDQFVGEIKKTKWANTEKVRVVRLGSRSQLCLNEEVKSQKGLVEFKCKELVKHKDEEETKISDEENSQPGYNMVFKNHIQKYLESKKKIAKCPFYSEKELLRVHLLGNVCDIEDLITSGTRMKSCPYFATRSAIADADIILAPYSSILNKHNRHSIGISLESCYVIIDESHNLIDAITDYHSAAITKSQILACQKCFRDYYNLFVEKMFPRKRMFVEMALRVIDGFLSYINRHEILNKKVDSRERFLEESKLSDIDFFGMWDYFEEEDLTAKVYQHGPKSKETSKFNLYSMKAFADFILSMNEPDANILIFKDPEASQVNMKFLLLNPYNKFKKLLEESKCVVLAGGTLTPKEEFLKLFKGLPSNRLKNFSCGHVIPKENLMFSIIPSSSTGREFRFTFDTRDDIRMFQELAYVLVDISKVVPNGIVVFLPSYGFLKKIQDCFDEEIMKLLNQRKKVFFDSKDESMLKEYCECAERTGAILFAVVRGSLSEGINFSNKLGRCVIVIGMPYLNKNDLEVEVKMNYYNRLPDYSGNQFYENACHIAINQSIGRVIRHVKDFAIIILIDSRHEKSYNRRPDWIKRSYIKHDSLGGMLNSIRSFFRSKINAAN</sequence>
<protein>
    <recommendedName>
        <fullName evidence="13">Helicase ATP-binding domain-containing protein</fullName>
    </recommendedName>
</protein>
<dbReference type="SMART" id="SM00488">
    <property type="entry name" value="DEXDc2"/>
    <property type="match status" value="1"/>
</dbReference>
<dbReference type="InterPro" id="IPR014013">
    <property type="entry name" value="Helic_SF1/SF2_ATP-bd_DinG/Rad3"/>
</dbReference>
<dbReference type="Pfam" id="PF13307">
    <property type="entry name" value="Helicase_C_2"/>
    <property type="match status" value="1"/>
</dbReference>
<dbReference type="Proteomes" id="UP000187209">
    <property type="component" value="Unassembled WGS sequence"/>
</dbReference>
<evidence type="ECO:0000256" key="4">
    <source>
        <dbReference type="ARBA" id="ARBA00022723"/>
    </source>
</evidence>
<keyword evidence="7" id="KW-0347">Helicase</keyword>
<evidence type="ECO:0000313" key="14">
    <source>
        <dbReference type="EMBL" id="OMJ73211.1"/>
    </source>
</evidence>
<dbReference type="Gene3D" id="3.40.50.300">
    <property type="entry name" value="P-loop containing nucleotide triphosphate hydrolases"/>
    <property type="match status" value="2"/>
</dbReference>
<dbReference type="GO" id="GO:0051536">
    <property type="term" value="F:iron-sulfur cluster binding"/>
    <property type="evidence" value="ECO:0007669"/>
    <property type="project" value="UniProtKB-KW"/>
</dbReference>
<dbReference type="PROSITE" id="PS51193">
    <property type="entry name" value="HELICASE_ATP_BIND_2"/>
    <property type="match status" value="1"/>
</dbReference>
<keyword evidence="15" id="KW-1185">Reference proteome</keyword>
<dbReference type="PANTHER" id="PTHR11472:SF41">
    <property type="entry name" value="ATP-DEPENDENT DNA HELICASE DDX11-RELATED"/>
    <property type="match status" value="1"/>
</dbReference>
<dbReference type="InterPro" id="IPR013020">
    <property type="entry name" value="Rad3/Chl1-like"/>
</dbReference>
<dbReference type="GO" id="GO:0016818">
    <property type="term" value="F:hydrolase activity, acting on acid anhydrides, in phosphorus-containing anhydrides"/>
    <property type="evidence" value="ECO:0007669"/>
    <property type="project" value="InterPro"/>
</dbReference>
<organism evidence="14 15">
    <name type="scientific">Stentor coeruleus</name>
    <dbReference type="NCBI Taxonomy" id="5963"/>
    <lineage>
        <taxon>Eukaryota</taxon>
        <taxon>Sar</taxon>
        <taxon>Alveolata</taxon>
        <taxon>Ciliophora</taxon>
        <taxon>Postciliodesmatophora</taxon>
        <taxon>Heterotrichea</taxon>
        <taxon>Heterotrichida</taxon>
        <taxon>Stentoridae</taxon>
        <taxon>Stentor</taxon>
    </lineage>
</organism>
<evidence type="ECO:0000256" key="11">
    <source>
        <dbReference type="ARBA" id="ARBA00023235"/>
    </source>
</evidence>
<dbReference type="OrthoDB" id="297351at2759"/>
<evidence type="ECO:0000256" key="8">
    <source>
        <dbReference type="ARBA" id="ARBA00022840"/>
    </source>
</evidence>
<dbReference type="GO" id="GO:0006139">
    <property type="term" value="P:nucleobase-containing compound metabolic process"/>
    <property type="evidence" value="ECO:0007669"/>
    <property type="project" value="InterPro"/>
</dbReference>
<keyword evidence="8" id="KW-0067">ATP-binding</keyword>
<comment type="subcellular location">
    <subcellularLocation>
        <location evidence="2">Nucleus</location>
    </subcellularLocation>
</comment>
<dbReference type="GO" id="GO:0046872">
    <property type="term" value="F:metal ion binding"/>
    <property type="evidence" value="ECO:0007669"/>
    <property type="project" value="UniProtKB-KW"/>
</dbReference>
<dbReference type="CDD" id="cd18788">
    <property type="entry name" value="SF2_C_XPD"/>
    <property type="match status" value="1"/>
</dbReference>
<keyword evidence="11" id="KW-0413">Isomerase</keyword>
<dbReference type="Pfam" id="PF06733">
    <property type="entry name" value="DEAD_2"/>
    <property type="match status" value="1"/>
</dbReference>
<evidence type="ECO:0000256" key="10">
    <source>
        <dbReference type="ARBA" id="ARBA00023014"/>
    </source>
</evidence>
<evidence type="ECO:0000256" key="2">
    <source>
        <dbReference type="ARBA" id="ARBA00004123"/>
    </source>
</evidence>
<name>A0A1R2B8V1_9CILI</name>
<comment type="caution">
    <text evidence="14">The sequence shown here is derived from an EMBL/GenBank/DDBJ whole genome shotgun (WGS) entry which is preliminary data.</text>
</comment>
<evidence type="ECO:0000256" key="3">
    <source>
        <dbReference type="ARBA" id="ARBA00008435"/>
    </source>
</evidence>
<keyword evidence="12" id="KW-0539">Nucleus</keyword>
<dbReference type="GO" id="GO:0005524">
    <property type="term" value="F:ATP binding"/>
    <property type="evidence" value="ECO:0007669"/>
    <property type="project" value="UniProtKB-KW"/>
</dbReference>